<dbReference type="Pfam" id="PF01457">
    <property type="entry name" value="Peptidase_M8"/>
    <property type="match status" value="1"/>
</dbReference>
<dbReference type="PANTHER" id="PTHR10942:SF44">
    <property type="entry name" value="LEISHMANOLYSIN-LIKE PEPTIDASE"/>
    <property type="match status" value="1"/>
</dbReference>
<dbReference type="HOGENOM" id="CLU_740191_0_0_1"/>
<dbReference type="SUPFAM" id="SSF55486">
    <property type="entry name" value="Metalloproteases ('zincins'), catalytic domain"/>
    <property type="match status" value="1"/>
</dbReference>
<dbReference type="Gene3D" id="3.90.132.10">
    <property type="entry name" value="Leishmanolysin , domain 2"/>
    <property type="match status" value="1"/>
</dbReference>
<keyword evidence="3 7" id="KW-0479">Metal-binding</keyword>
<comment type="cofactor">
    <cofactor evidence="7 8">
        <name>Zn(2+)</name>
        <dbReference type="ChEBI" id="CHEBI:29105"/>
    </cofactor>
    <text evidence="7 8">Binds 1 zinc ion per subunit.</text>
</comment>
<dbReference type="Proteomes" id="UP000008068">
    <property type="component" value="Unassembled WGS sequence"/>
</dbReference>
<evidence type="ECO:0000313" key="9">
    <source>
        <dbReference type="EMBL" id="EGT37852.1"/>
    </source>
</evidence>
<dbReference type="GO" id="GO:0006508">
    <property type="term" value="P:proteolysis"/>
    <property type="evidence" value="ECO:0007669"/>
    <property type="project" value="UniProtKB-KW"/>
</dbReference>
<feature type="chain" id="PRO_5023975266" description="Leishmanolysin-like peptidase" evidence="8">
    <location>
        <begin position="17"/>
        <end position="419"/>
    </location>
</feature>
<evidence type="ECO:0000256" key="4">
    <source>
        <dbReference type="ARBA" id="ARBA00022801"/>
    </source>
</evidence>
<dbReference type="eggNOG" id="KOG2556">
    <property type="taxonomic scope" value="Eukaryota"/>
</dbReference>
<keyword evidence="2 8" id="KW-0645">Protease</keyword>
<dbReference type="GO" id="GO:0046872">
    <property type="term" value="F:metal ion binding"/>
    <property type="evidence" value="ECO:0007669"/>
    <property type="project" value="UniProtKB-KW"/>
</dbReference>
<evidence type="ECO:0000256" key="2">
    <source>
        <dbReference type="ARBA" id="ARBA00022670"/>
    </source>
</evidence>
<comment type="similarity">
    <text evidence="1 8">Belongs to the peptidase M8 family.</text>
</comment>
<dbReference type="OrthoDB" id="5800036at2759"/>
<keyword evidence="8" id="KW-0732">Signal</keyword>
<name>G0NUN9_CAEBE</name>
<evidence type="ECO:0000256" key="7">
    <source>
        <dbReference type="PIRSR" id="PIRSR601577-2"/>
    </source>
</evidence>
<dbReference type="PROSITE" id="PS51257">
    <property type="entry name" value="PROKAR_LIPOPROTEIN"/>
    <property type="match status" value="1"/>
</dbReference>
<keyword evidence="6 7" id="KW-0482">Metalloprotease</keyword>
<protein>
    <recommendedName>
        <fullName evidence="8">Leishmanolysin-like peptidase</fullName>
        <ecNumber evidence="8">3.4.24.-</ecNumber>
    </recommendedName>
</protein>
<evidence type="ECO:0000256" key="1">
    <source>
        <dbReference type="ARBA" id="ARBA00005860"/>
    </source>
</evidence>
<dbReference type="GO" id="GO:0016020">
    <property type="term" value="C:membrane"/>
    <property type="evidence" value="ECO:0007669"/>
    <property type="project" value="InterPro"/>
</dbReference>
<accession>G0NUN9</accession>
<keyword evidence="5 7" id="KW-0862">Zinc</keyword>
<dbReference type="GO" id="GO:0004222">
    <property type="term" value="F:metalloendopeptidase activity"/>
    <property type="evidence" value="ECO:0007669"/>
    <property type="project" value="UniProtKB-UniRule"/>
</dbReference>
<dbReference type="InParanoid" id="G0NUN9"/>
<sequence>MQIRCLLLHLLFVVSAISCLEWRESKIITVNKDGQFDKRIQVYYCKIKLNLFGFLKTYIQKSLESALKWMEKAIYTWDAPHKYPVSWPSKMVDGYKTEDSVGRVTIQTPNKLFSVDYNSQDFREIFDAADLVVFITQSDCKKAIAEASGGPLVMQAPNLKQQMQKLGSLRYCYHEYNEQFNYFDLFRHELIHVLGYGTISKTDVDEVENETYKWKFEDGSEQEARRYFFDTENENAKREVMKHFDCDSLDGVEADLEGKHLDEYIFFNELMTPLLNQRNYFSYISAAIIDGITLGDEPWYKVNRTFITPEADLYSYGKGFGCTFLKKSCFEFLAERKETTNPRPAPFCLEDSIEKCFVVNGELKTFSCLQDPYTGQPAENGILPPKDKSKYNNPILRYCPIFMNYYQLEQFEMVDCSHE</sequence>
<feature type="binding site" evidence="7">
    <location>
        <position position="260"/>
    </location>
    <ligand>
        <name>Zn(2+)</name>
        <dbReference type="ChEBI" id="CHEBI:29105"/>
        <note>catalytic</note>
    </ligand>
</feature>
<proteinExistence type="inferred from homology"/>
<keyword evidence="4 8" id="KW-0378">Hydrolase</keyword>
<feature type="signal peptide" evidence="8">
    <location>
        <begin position="1"/>
        <end position="16"/>
    </location>
</feature>
<reference evidence="10" key="1">
    <citation type="submission" date="2011-07" db="EMBL/GenBank/DDBJ databases">
        <authorList>
            <consortium name="Caenorhabditis brenneri Sequencing and Analysis Consortium"/>
            <person name="Wilson R.K."/>
        </authorList>
    </citation>
    <scope>NUCLEOTIDE SEQUENCE [LARGE SCALE GENOMIC DNA]</scope>
    <source>
        <strain evidence="10">PB2801</strain>
    </source>
</reference>
<evidence type="ECO:0000256" key="5">
    <source>
        <dbReference type="ARBA" id="ARBA00022833"/>
    </source>
</evidence>
<dbReference type="OMA" id="LEWRESK"/>
<evidence type="ECO:0000256" key="6">
    <source>
        <dbReference type="ARBA" id="ARBA00023049"/>
    </source>
</evidence>
<dbReference type="EC" id="3.4.24.-" evidence="8"/>
<keyword evidence="10" id="KW-1185">Reference proteome</keyword>
<dbReference type="EMBL" id="GL379951">
    <property type="protein sequence ID" value="EGT37852.1"/>
    <property type="molecule type" value="Genomic_DNA"/>
</dbReference>
<gene>
    <name evidence="9" type="ORF">CAEBREN_26350</name>
</gene>
<evidence type="ECO:0000256" key="8">
    <source>
        <dbReference type="RuleBase" id="RU366077"/>
    </source>
</evidence>
<dbReference type="PANTHER" id="PTHR10942">
    <property type="entry name" value="LEISHMANOLYSIN-LIKE PEPTIDASE"/>
    <property type="match status" value="1"/>
</dbReference>
<evidence type="ECO:0000256" key="3">
    <source>
        <dbReference type="ARBA" id="ARBA00022723"/>
    </source>
</evidence>
<organism evidence="10">
    <name type="scientific">Caenorhabditis brenneri</name>
    <name type="common">Nematode worm</name>
    <dbReference type="NCBI Taxonomy" id="135651"/>
    <lineage>
        <taxon>Eukaryota</taxon>
        <taxon>Metazoa</taxon>
        <taxon>Ecdysozoa</taxon>
        <taxon>Nematoda</taxon>
        <taxon>Chromadorea</taxon>
        <taxon>Rhabditida</taxon>
        <taxon>Rhabditina</taxon>
        <taxon>Rhabditomorpha</taxon>
        <taxon>Rhabditoidea</taxon>
        <taxon>Rhabditidae</taxon>
        <taxon>Peloderinae</taxon>
        <taxon>Caenorhabditis</taxon>
    </lineage>
</organism>
<evidence type="ECO:0000313" key="10">
    <source>
        <dbReference type="Proteomes" id="UP000008068"/>
    </source>
</evidence>
<dbReference type="GO" id="GO:0005737">
    <property type="term" value="C:cytoplasm"/>
    <property type="evidence" value="ECO:0007669"/>
    <property type="project" value="TreeGrafter"/>
</dbReference>
<dbReference type="AlphaFoldDB" id="G0NUN9"/>
<dbReference type="InterPro" id="IPR001577">
    <property type="entry name" value="Peptidase_M8"/>
</dbReference>
<dbReference type="GO" id="GO:0007155">
    <property type="term" value="P:cell adhesion"/>
    <property type="evidence" value="ECO:0007669"/>
    <property type="project" value="InterPro"/>
</dbReference>